<dbReference type="InterPro" id="IPR017896">
    <property type="entry name" value="4Fe4S_Fe-S-bd"/>
</dbReference>
<dbReference type="Proteomes" id="UP000177187">
    <property type="component" value="Unassembled WGS sequence"/>
</dbReference>
<reference evidence="7 8" key="1">
    <citation type="journal article" date="2016" name="Nat. Commun.">
        <title>Thousands of microbial genomes shed light on interconnected biogeochemical processes in an aquifer system.</title>
        <authorList>
            <person name="Anantharaman K."/>
            <person name="Brown C.T."/>
            <person name="Hug L.A."/>
            <person name="Sharon I."/>
            <person name="Castelle C.J."/>
            <person name="Probst A.J."/>
            <person name="Thomas B.C."/>
            <person name="Singh A."/>
            <person name="Wilkins M.J."/>
            <person name="Karaoz U."/>
            <person name="Brodie E.L."/>
            <person name="Williams K.H."/>
            <person name="Hubbard S.S."/>
            <person name="Banfield J.F."/>
        </authorList>
    </citation>
    <scope>NUCLEOTIDE SEQUENCE [LARGE SCALE GENOMIC DNA]</scope>
</reference>
<proteinExistence type="predicted"/>
<evidence type="ECO:0000259" key="6">
    <source>
        <dbReference type="PROSITE" id="PS51379"/>
    </source>
</evidence>
<dbReference type="AlphaFoldDB" id="A0A1F5FB02"/>
<dbReference type="PANTHER" id="PTHR43255">
    <property type="entry name" value="IRON-SULFUR-BINDING OXIDOREDUCTASE FADF-RELATED-RELATED"/>
    <property type="match status" value="1"/>
</dbReference>
<keyword evidence="1" id="KW-0004">4Fe-4S</keyword>
<keyword evidence="3" id="KW-0560">Oxidoreductase</keyword>
<keyword evidence="4" id="KW-0408">Iron</keyword>
<dbReference type="InterPro" id="IPR017900">
    <property type="entry name" value="4Fe4S_Fe_S_CS"/>
</dbReference>
<sequence>MELTLELKRLQGDFERQVEALSGQVAAECYQCGNCTAGCPTAYEMEIKPNRVIRYLQLGHGSRLLKVNAPWICASCETCYTRCPKGVSVAAVMDALRQIARMRGVKPPNRDLLTFERRFLGTVRMHSRLFEAQLAATYNLTSGHFFNSMTKLPGLLFKGKLKLFPQRGTKKGREAVKGIYERVLGMESNKTERGV</sequence>
<dbReference type="PROSITE" id="PS00198">
    <property type="entry name" value="4FE4S_FER_1"/>
    <property type="match status" value="2"/>
</dbReference>
<evidence type="ECO:0000256" key="1">
    <source>
        <dbReference type="ARBA" id="ARBA00022485"/>
    </source>
</evidence>
<evidence type="ECO:0000256" key="2">
    <source>
        <dbReference type="ARBA" id="ARBA00022723"/>
    </source>
</evidence>
<comment type="caution">
    <text evidence="7">The sequence shown here is derived from an EMBL/GenBank/DDBJ whole genome shotgun (WGS) entry which is preliminary data.</text>
</comment>
<dbReference type="GO" id="GO:0016491">
    <property type="term" value="F:oxidoreductase activity"/>
    <property type="evidence" value="ECO:0007669"/>
    <property type="project" value="UniProtKB-KW"/>
</dbReference>
<dbReference type="SUPFAM" id="SSF46548">
    <property type="entry name" value="alpha-helical ferredoxin"/>
    <property type="match status" value="1"/>
</dbReference>
<dbReference type="PROSITE" id="PS51379">
    <property type="entry name" value="4FE4S_FER_2"/>
    <property type="match status" value="1"/>
</dbReference>
<dbReference type="Gene3D" id="1.10.1060.10">
    <property type="entry name" value="Alpha-helical ferredoxin"/>
    <property type="match status" value="1"/>
</dbReference>
<protein>
    <recommendedName>
        <fullName evidence="6">4Fe-4S ferredoxin-type domain-containing protein</fullName>
    </recommendedName>
</protein>
<dbReference type="Pfam" id="PF13183">
    <property type="entry name" value="Fer4_8"/>
    <property type="match status" value="1"/>
</dbReference>
<evidence type="ECO:0000256" key="5">
    <source>
        <dbReference type="ARBA" id="ARBA00023014"/>
    </source>
</evidence>
<gene>
    <name evidence="7" type="ORF">A2Y64_07780</name>
</gene>
<accession>A0A1F5FB02</accession>
<dbReference type="GO" id="GO:0051539">
    <property type="term" value="F:4 iron, 4 sulfur cluster binding"/>
    <property type="evidence" value="ECO:0007669"/>
    <property type="project" value="UniProtKB-KW"/>
</dbReference>
<name>A0A1F5FB02_9BACT</name>
<evidence type="ECO:0000313" key="8">
    <source>
        <dbReference type="Proteomes" id="UP000177187"/>
    </source>
</evidence>
<dbReference type="InterPro" id="IPR009051">
    <property type="entry name" value="Helical_ferredxn"/>
</dbReference>
<dbReference type="PANTHER" id="PTHR43255:SF1">
    <property type="entry name" value="IRON-SULFUR-BINDING OXIDOREDUCTASE FADF-RELATED"/>
    <property type="match status" value="1"/>
</dbReference>
<dbReference type="STRING" id="1817816.A2Y64_07780"/>
<dbReference type="GO" id="GO:0046872">
    <property type="term" value="F:metal ion binding"/>
    <property type="evidence" value="ECO:0007669"/>
    <property type="project" value="UniProtKB-KW"/>
</dbReference>
<evidence type="ECO:0000256" key="3">
    <source>
        <dbReference type="ARBA" id="ARBA00023002"/>
    </source>
</evidence>
<organism evidence="7 8">
    <name type="scientific">Candidatus Coatesbacteria bacterium RBG_13_66_14</name>
    <dbReference type="NCBI Taxonomy" id="1817816"/>
    <lineage>
        <taxon>Bacteria</taxon>
        <taxon>Candidatus Coatesiibacteriota</taxon>
    </lineage>
</organism>
<dbReference type="EMBL" id="MFAF01000064">
    <property type="protein sequence ID" value="OGD76801.1"/>
    <property type="molecule type" value="Genomic_DNA"/>
</dbReference>
<keyword evidence="5" id="KW-0411">Iron-sulfur</keyword>
<feature type="domain" description="4Fe-4S ferredoxin-type" evidence="6">
    <location>
        <begin position="21"/>
        <end position="50"/>
    </location>
</feature>
<evidence type="ECO:0000256" key="4">
    <source>
        <dbReference type="ARBA" id="ARBA00023004"/>
    </source>
</evidence>
<dbReference type="GO" id="GO:0005886">
    <property type="term" value="C:plasma membrane"/>
    <property type="evidence" value="ECO:0007669"/>
    <property type="project" value="TreeGrafter"/>
</dbReference>
<dbReference type="InterPro" id="IPR051460">
    <property type="entry name" value="HdrC_iron-sulfur_subunit"/>
</dbReference>
<evidence type="ECO:0000313" key="7">
    <source>
        <dbReference type="EMBL" id="OGD76801.1"/>
    </source>
</evidence>
<keyword evidence="2" id="KW-0479">Metal-binding</keyword>